<dbReference type="EMBL" id="CP039924">
    <property type="protein sequence ID" value="QCL98006.1"/>
    <property type="molecule type" value="Genomic_DNA"/>
</dbReference>
<protein>
    <recommendedName>
        <fullName evidence="1">Asparagine synthetase domain-containing protein</fullName>
    </recommendedName>
</protein>
<reference evidence="2 3" key="1">
    <citation type="submission" date="2019-04" db="EMBL/GenBank/DDBJ databases">
        <title>Complete genome sequence of Agrobacterium tumefaciens CFBP7129.</title>
        <authorList>
            <person name="Haryono M."/>
            <person name="Lin Y.-C."/>
            <person name="Lai E.-M."/>
            <person name="Kuo C.-H."/>
        </authorList>
    </citation>
    <scope>NUCLEOTIDE SEQUENCE [LARGE SCALE GENOMIC DNA]</scope>
    <source>
        <strain evidence="2 3">CFBP7129</strain>
        <plasmid evidence="3">patcfbp7129a</plasmid>
    </source>
</reference>
<dbReference type="Gene3D" id="3.40.50.620">
    <property type="entry name" value="HUPs"/>
    <property type="match status" value="1"/>
</dbReference>
<evidence type="ECO:0000313" key="2">
    <source>
        <dbReference type="EMBL" id="QCL98006.1"/>
    </source>
</evidence>
<dbReference type="GO" id="GO:0006529">
    <property type="term" value="P:asparagine biosynthetic process"/>
    <property type="evidence" value="ECO:0007669"/>
    <property type="project" value="InterPro"/>
</dbReference>
<evidence type="ECO:0000313" key="3">
    <source>
        <dbReference type="Proteomes" id="UP000298649"/>
    </source>
</evidence>
<evidence type="ECO:0000259" key="1">
    <source>
        <dbReference type="Pfam" id="PF00733"/>
    </source>
</evidence>
<dbReference type="RefSeq" id="WP_137006341.1">
    <property type="nucleotide sequence ID" value="NZ_CP039924.1"/>
</dbReference>
<dbReference type="InterPro" id="IPR001962">
    <property type="entry name" value="Asn_synthase"/>
</dbReference>
<feature type="domain" description="Asparagine synthetase" evidence="1">
    <location>
        <begin position="19"/>
        <end position="63"/>
    </location>
</feature>
<geneLocation type="plasmid" evidence="3">
    <name>patcfbp7129a</name>
</geneLocation>
<dbReference type="AlphaFoldDB" id="A0A4D7YVM4"/>
<dbReference type="InterPro" id="IPR014729">
    <property type="entry name" value="Rossmann-like_a/b/a_fold"/>
</dbReference>
<accession>A0A4D7YVM4</accession>
<dbReference type="GO" id="GO:0004066">
    <property type="term" value="F:asparagine synthase (glutamine-hydrolyzing) activity"/>
    <property type="evidence" value="ECO:0007669"/>
    <property type="project" value="InterPro"/>
</dbReference>
<organism evidence="2 3">
    <name type="scientific">Agrobacterium tumefaciens</name>
    <dbReference type="NCBI Taxonomy" id="358"/>
    <lineage>
        <taxon>Bacteria</taxon>
        <taxon>Pseudomonadati</taxon>
        <taxon>Pseudomonadota</taxon>
        <taxon>Alphaproteobacteria</taxon>
        <taxon>Hyphomicrobiales</taxon>
        <taxon>Rhizobiaceae</taxon>
        <taxon>Rhizobium/Agrobacterium group</taxon>
        <taxon>Agrobacterium</taxon>
        <taxon>Agrobacterium tumefaciens complex</taxon>
    </lineage>
</organism>
<dbReference type="SUPFAM" id="SSF52402">
    <property type="entry name" value="Adenine nucleotide alpha hydrolases-like"/>
    <property type="match status" value="1"/>
</dbReference>
<dbReference type="Pfam" id="PF00733">
    <property type="entry name" value="Asn_synthase"/>
    <property type="match status" value="1"/>
</dbReference>
<dbReference type="Proteomes" id="UP000298649">
    <property type="component" value="Plasmid pAtCFBP7129a"/>
</dbReference>
<keyword evidence="2" id="KW-0614">Plasmid</keyword>
<gene>
    <name evidence="2" type="ORF">CFBP7129_26590</name>
</gene>
<sequence length="94" mass="10791">MPARPRHWCRKKRNEHDQTRPFITTFSAENFGILRASQANGFKIALSGDGSDEIFAGYDLFKTTNDPHALSTCRLNNVYRTDLQRTDRSSMAIR</sequence>
<proteinExistence type="predicted"/>
<name>A0A4D7YVM4_AGRTU</name>